<evidence type="ECO:0000256" key="1">
    <source>
        <dbReference type="SAM" id="SignalP"/>
    </source>
</evidence>
<evidence type="ECO:0000313" key="3">
    <source>
        <dbReference type="Proteomes" id="UP000619238"/>
    </source>
</evidence>
<reference evidence="2 3" key="1">
    <citation type="submission" date="2020-07" db="EMBL/GenBank/DDBJ databases">
        <title>Description of Kordia aestuariivivens sp. nov., isolated from a tidal flat.</title>
        <authorList>
            <person name="Park S."/>
            <person name="Yoon J.-H."/>
        </authorList>
    </citation>
    <scope>NUCLEOTIDE SEQUENCE [LARGE SCALE GENOMIC DNA]</scope>
    <source>
        <strain evidence="2 3">YSTF-M3</strain>
    </source>
</reference>
<keyword evidence="1" id="KW-0732">Signal</keyword>
<dbReference type="Proteomes" id="UP000619238">
    <property type="component" value="Unassembled WGS sequence"/>
</dbReference>
<sequence length="195" mass="22190">MKYILIISALLLSSLIKAQTFNSSCSSFQPLPGEKYIISGWVKESNSQTKKTYTNGVLEINFYNDTNDFAPALPTITMYPSGKIIEGWQRIVGILSIPTEDNNMLEIKTIGINLSCLNAGTDCYFDDIRIFPFNGSMKSFVYDKDTQRLMAELDENNYATYYEYDQEGGLVRVKKETEKGVYTIQETRSKSKKEQ</sequence>
<name>A0ABR7QBW2_9FLAO</name>
<proteinExistence type="predicted"/>
<protein>
    <submittedName>
        <fullName evidence="2">Uncharacterized protein</fullName>
    </submittedName>
</protein>
<dbReference type="RefSeq" id="WP_187563094.1">
    <property type="nucleotide sequence ID" value="NZ_JACGWS010000009.1"/>
</dbReference>
<keyword evidence="3" id="KW-1185">Reference proteome</keyword>
<organism evidence="2 3">
    <name type="scientific">Kordia aestuariivivens</name>
    <dbReference type="NCBI Taxonomy" id="2759037"/>
    <lineage>
        <taxon>Bacteria</taxon>
        <taxon>Pseudomonadati</taxon>
        <taxon>Bacteroidota</taxon>
        <taxon>Flavobacteriia</taxon>
        <taxon>Flavobacteriales</taxon>
        <taxon>Flavobacteriaceae</taxon>
        <taxon>Kordia</taxon>
    </lineage>
</organism>
<feature type="signal peptide" evidence="1">
    <location>
        <begin position="1"/>
        <end position="18"/>
    </location>
</feature>
<dbReference type="Gene3D" id="2.60.120.260">
    <property type="entry name" value="Galactose-binding domain-like"/>
    <property type="match status" value="1"/>
</dbReference>
<comment type="caution">
    <text evidence="2">The sequence shown here is derived from an EMBL/GenBank/DDBJ whole genome shotgun (WGS) entry which is preliminary data.</text>
</comment>
<accession>A0ABR7QBW2</accession>
<feature type="chain" id="PRO_5047170026" evidence="1">
    <location>
        <begin position="19"/>
        <end position="195"/>
    </location>
</feature>
<gene>
    <name evidence="2" type="ORF">H2O64_15360</name>
</gene>
<dbReference type="EMBL" id="JACGWS010000009">
    <property type="protein sequence ID" value="MBC8756055.1"/>
    <property type="molecule type" value="Genomic_DNA"/>
</dbReference>
<evidence type="ECO:0000313" key="2">
    <source>
        <dbReference type="EMBL" id="MBC8756055.1"/>
    </source>
</evidence>